<evidence type="ECO:0000256" key="3">
    <source>
        <dbReference type="ARBA" id="ARBA00023016"/>
    </source>
</evidence>
<comment type="caution">
    <text evidence="7">The sequence shown here is derived from an EMBL/GenBank/DDBJ whole genome shotgun (WGS) entry which is preliminary data.</text>
</comment>
<dbReference type="InterPro" id="IPR036390">
    <property type="entry name" value="WH_DNA-bd_sf"/>
</dbReference>
<protein>
    <recommendedName>
        <fullName evidence="5">Heat-inducible transcription repressor HrcA</fullName>
    </recommendedName>
</protein>
<feature type="domain" description="Heat-inducible transcription repressor HrcA C-terminal" evidence="6">
    <location>
        <begin position="104"/>
        <end position="322"/>
    </location>
</feature>
<evidence type="ECO:0000256" key="1">
    <source>
        <dbReference type="ARBA" id="ARBA00022491"/>
    </source>
</evidence>
<keyword evidence="2 5" id="KW-0805">Transcription regulation</keyword>
<evidence type="ECO:0000256" key="2">
    <source>
        <dbReference type="ARBA" id="ARBA00023015"/>
    </source>
</evidence>
<dbReference type="InterPro" id="IPR002571">
    <property type="entry name" value="HrcA"/>
</dbReference>
<sequence>MLTNRQLQILQAIVDDFVMSAQPVGSRQLSKKEGITYSAATIRNEMADLEELGYLEKTHTSSGRVPSEKGYRFYVDHLLKPQVISTGEVAQIHSLFEKQIVEAEQIIKESANILSELTTYTTILLGPDVQKHRVKKFQIVPLTEETAVAIIVTDNGHVENRTLTLPTGFSPHDIEKMVNILNDRLVGVPLYDLPTKLQTEAVSVLKSHINASESIIRSLLSITTHPNESKLYYGGKSNMLNQPEFHDIAKMRMLMDLFDKENQVQTLFNQGNHGIQIRIGSENNHLAMENCSVITASFLVGEEQQGAIAIIGPTRMDYRRVVTLLDVMTNSLSQAFFDKKQ</sequence>
<dbReference type="SUPFAM" id="SSF46785">
    <property type="entry name" value="Winged helix' DNA-binding domain"/>
    <property type="match status" value="1"/>
</dbReference>
<name>A0ABR8XTR8_9BACL</name>
<comment type="function">
    <text evidence="5">Negative regulator of class I heat shock genes (grpE-dnaK-dnaJ and groELS operons). Prevents heat-shock induction of these operons.</text>
</comment>
<evidence type="ECO:0000313" key="8">
    <source>
        <dbReference type="Proteomes" id="UP000619101"/>
    </source>
</evidence>
<evidence type="ECO:0000256" key="5">
    <source>
        <dbReference type="HAMAP-Rule" id="MF_00081"/>
    </source>
</evidence>
<dbReference type="Proteomes" id="UP000619101">
    <property type="component" value="Unassembled WGS sequence"/>
</dbReference>
<keyword evidence="1 5" id="KW-0678">Repressor</keyword>
<dbReference type="InterPro" id="IPR036388">
    <property type="entry name" value="WH-like_DNA-bd_sf"/>
</dbReference>
<accession>A0ABR8XTR8</accession>
<dbReference type="PANTHER" id="PTHR34824:SF1">
    <property type="entry name" value="HEAT-INDUCIBLE TRANSCRIPTION REPRESSOR HRCA"/>
    <property type="match status" value="1"/>
</dbReference>
<keyword evidence="4 5" id="KW-0804">Transcription</keyword>
<dbReference type="Pfam" id="PF01628">
    <property type="entry name" value="HrcA"/>
    <property type="match status" value="1"/>
</dbReference>
<evidence type="ECO:0000313" key="7">
    <source>
        <dbReference type="EMBL" id="MBD8035341.1"/>
    </source>
</evidence>
<proteinExistence type="inferred from homology"/>
<dbReference type="EMBL" id="JACSPZ010000001">
    <property type="protein sequence ID" value="MBD8035341.1"/>
    <property type="molecule type" value="Genomic_DNA"/>
</dbReference>
<dbReference type="Gene3D" id="3.30.390.60">
    <property type="entry name" value="Heat-inducible transcription repressor hrca homolog, domain 3"/>
    <property type="match status" value="1"/>
</dbReference>
<organism evidence="7 8">
    <name type="scientific">Solibacillus faecavium</name>
    <dbReference type="NCBI Taxonomy" id="2762221"/>
    <lineage>
        <taxon>Bacteria</taxon>
        <taxon>Bacillati</taxon>
        <taxon>Bacillota</taxon>
        <taxon>Bacilli</taxon>
        <taxon>Bacillales</taxon>
        <taxon>Caryophanaceae</taxon>
        <taxon>Solibacillus</taxon>
    </lineage>
</organism>
<dbReference type="Gene3D" id="3.30.450.40">
    <property type="match status" value="1"/>
</dbReference>
<evidence type="ECO:0000256" key="4">
    <source>
        <dbReference type="ARBA" id="ARBA00023163"/>
    </source>
</evidence>
<dbReference type="RefSeq" id="WP_191698324.1">
    <property type="nucleotide sequence ID" value="NZ_JACSPZ010000001.1"/>
</dbReference>
<dbReference type="SUPFAM" id="SSF55781">
    <property type="entry name" value="GAF domain-like"/>
    <property type="match status" value="1"/>
</dbReference>
<comment type="similarity">
    <text evidence="5">Belongs to the HrcA family.</text>
</comment>
<dbReference type="InterPro" id="IPR021153">
    <property type="entry name" value="HrcA_C"/>
</dbReference>
<evidence type="ECO:0000259" key="6">
    <source>
        <dbReference type="Pfam" id="PF01628"/>
    </source>
</evidence>
<dbReference type="Gene3D" id="1.10.10.10">
    <property type="entry name" value="Winged helix-like DNA-binding domain superfamily/Winged helix DNA-binding domain"/>
    <property type="match status" value="1"/>
</dbReference>
<keyword evidence="3 5" id="KW-0346">Stress response</keyword>
<dbReference type="InterPro" id="IPR023120">
    <property type="entry name" value="WHTH_transcript_rep_HrcA_IDD"/>
</dbReference>
<dbReference type="NCBIfam" id="TIGR00331">
    <property type="entry name" value="hrcA"/>
    <property type="match status" value="1"/>
</dbReference>
<dbReference type="HAMAP" id="MF_00081">
    <property type="entry name" value="HrcA"/>
    <property type="match status" value="1"/>
</dbReference>
<reference evidence="7 8" key="1">
    <citation type="submission" date="2020-08" db="EMBL/GenBank/DDBJ databases">
        <title>A Genomic Blueprint of the Chicken Gut Microbiome.</title>
        <authorList>
            <person name="Gilroy R."/>
            <person name="Ravi A."/>
            <person name="Getino M."/>
            <person name="Pursley I."/>
            <person name="Horton D.L."/>
            <person name="Alikhan N.-F."/>
            <person name="Baker D."/>
            <person name="Gharbi K."/>
            <person name="Hall N."/>
            <person name="Watson M."/>
            <person name="Adriaenssens E.M."/>
            <person name="Foster-Nyarko E."/>
            <person name="Jarju S."/>
            <person name="Secka A."/>
            <person name="Antonio M."/>
            <person name="Oren A."/>
            <person name="Chaudhuri R."/>
            <person name="La Ragione R.M."/>
            <person name="Hildebrand F."/>
            <person name="Pallen M.J."/>
        </authorList>
    </citation>
    <scope>NUCLEOTIDE SEQUENCE [LARGE SCALE GENOMIC DNA]</scope>
    <source>
        <strain evidence="7 8">A46</strain>
    </source>
</reference>
<keyword evidence="8" id="KW-1185">Reference proteome</keyword>
<dbReference type="PANTHER" id="PTHR34824">
    <property type="entry name" value="HEAT-INDUCIBLE TRANSCRIPTION REPRESSOR HRCA"/>
    <property type="match status" value="1"/>
</dbReference>
<gene>
    <name evidence="5 7" type="primary">hrcA</name>
    <name evidence="7" type="ORF">H9635_01235</name>
</gene>
<dbReference type="PIRSF" id="PIRSF005485">
    <property type="entry name" value="HrcA"/>
    <property type="match status" value="1"/>
</dbReference>
<dbReference type="InterPro" id="IPR029016">
    <property type="entry name" value="GAF-like_dom_sf"/>
</dbReference>